<keyword evidence="3" id="KW-1185">Reference proteome</keyword>
<name>A0A3N4IMT0_ASCIM</name>
<dbReference type="AlphaFoldDB" id="A0A3N4IMT0"/>
<proteinExistence type="predicted"/>
<accession>A0A3N4IMT0</accession>
<dbReference type="Proteomes" id="UP000275078">
    <property type="component" value="Unassembled WGS sequence"/>
</dbReference>
<gene>
    <name evidence="2" type="ORF">BJ508DRAFT_373189</name>
</gene>
<sequence>MTPISHLLRTASASGVKSQGQKSAAAPLFLASVVAAGAITQHRHSSASAAPTTTSRDFMMVPEWVRKAFHSLPKLDTDEPTPYRPPQNLTEDPTIINDPNLNDTNPELRADDDDWHAAGEELSDEAWQEGGMNAEEEAEEIARVFKERSKRVENGDALPPSWK</sequence>
<protein>
    <submittedName>
        <fullName evidence="2">Uncharacterized protein</fullName>
    </submittedName>
</protein>
<feature type="region of interest" description="Disordered" evidence="1">
    <location>
        <begin position="71"/>
        <end position="121"/>
    </location>
</feature>
<reference evidence="2 3" key="1">
    <citation type="journal article" date="2018" name="Nat. Ecol. Evol.">
        <title>Pezizomycetes genomes reveal the molecular basis of ectomycorrhizal truffle lifestyle.</title>
        <authorList>
            <person name="Murat C."/>
            <person name="Payen T."/>
            <person name="Noel B."/>
            <person name="Kuo A."/>
            <person name="Morin E."/>
            <person name="Chen J."/>
            <person name="Kohler A."/>
            <person name="Krizsan K."/>
            <person name="Balestrini R."/>
            <person name="Da Silva C."/>
            <person name="Montanini B."/>
            <person name="Hainaut M."/>
            <person name="Levati E."/>
            <person name="Barry K.W."/>
            <person name="Belfiori B."/>
            <person name="Cichocki N."/>
            <person name="Clum A."/>
            <person name="Dockter R.B."/>
            <person name="Fauchery L."/>
            <person name="Guy J."/>
            <person name="Iotti M."/>
            <person name="Le Tacon F."/>
            <person name="Lindquist E.A."/>
            <person name="Lipzen A."/>
            <person name="Malagnac F."/>
            <person name="Mello A."/>
            <person name="Molinier V."/>
            <person name="Miyauchi S."/>
            <person name="Poulain J."/>
            <person name="Riccioni C."/>
            <person name="Rubini A."/>
            <person name="Sitrit Y."/>
            <person name="Splivallo R."/>
            <person name="Traeger S."/>
            <person name="Wang M."/>
            <person name="Zifcakova L."/>
            <person name="Wipf D."/>
            <person name="Zambonelli A."/>
            <person name="Paolocci F."/>
            <person name="Nowrousian M."/>
            <person name="Ottonello S."/>
            <person name="Baldrian P."/>
            <person name="Spatafora J.W."/>
            <person name="Henrissat B."/>
            <person name="Nagy L.G."/>
            <person name="Aury J.M."/>
            <person name="Wincker P."/>
            <person name="Grigoriev I.V."/>
            <person name="Bonfante P."/>
            <person name="Martin F.M."/>
        </authorList>
    </citation>
    <scope>NUCLEOTIDE SEQUENCE [LARGE SCALE GENOMIC DNA]</scope>
    <source>
        <strain evidence="2 3">RN42</strain>
    </source>
</reference>
<dbReference type="EMBL" id="ML119651">
    <property type="protein sequence ID" value="RPA86008.1"/>
    <property type="molecule type" value="Genomic_DNA"/>
</dbReference>
<feature type="compositionally biased region" description="Polar residues" evidence="1">
    <location>
        <begin position="87"/>
        <end position="105"/>
    </location>
</feature>
<evidence type="ECO:0000313" key="3">
    <source>
        <dbReference type="Proteomes" id="UP000275078"/>
    </source>
</evidence>
<evidence type="ECO:0000256" key="1">
    <source>
        <dbReference type="SAM" id="MobiDB-lite"/>
    </source>
</evidence>
<organism evidence="2 3">
    <name type="scientific">Ascobolus immersus RN42</name>
    <dbReference type="NCBI Taxonomy" id="1160509"/>
    <lineage>
        <taxon>Eukaryota</taxon>
        <taxon>Fungi</taxon>
        <taxon>Dikarya</taxon>
        <taxon>Ascomycota</taxon>
        <taxon>Pezizomycotina</taxon>
        <taxon>Pezizomycetes</taxon>
        <taxon>Pezizales</taxon>
        <taxon>Ascobolaceae</taxon>
        <taxon>Ascobolus</taxon>
    </lineage>
</organism>
<evidence type="ECO:0000313" key="2">
    <source>
        <dbReference type="EMBL" id="RPA86008.1"/>
    </source>
</evidence>